<dbReference type="PANTHER" id="PTHR43519:SF1">
    <property type="entry name" value="ATP-DEPENDENT RNA HELICASE HRPB"/>
    <property type="match status" value="1"/>
</dbReference>
<reference evidence="8 9" key="1">
    <citation type="submission" date="2019-02" db="EMBL/GenBank/DDBJ databases">
        <title>Deep-cultivation of Planctomycetes and their phenomic and genomic characterization uncovers novel biology.</title>
        <authorList>
            <person name="Wiegand S."/>
            <person name="Jogler M."/>
            <person name="Boedeker C."/>
            <person name="Pinto D."/>
            <person name="Vollmers J."/>
            <person name="Rivas-Marin E."/>
            <person name="Kohn T."/>
            <person name="Peeters S.H."/>
            <person name="Heuer A."/>
            <person name="Rast P."/>
            <person name="Oberbeckmann S."/>
            <person name="Bunk B."/>
            <person name="Jeske O."/>
            <person name="Meyerdierks A."/>
            <person name="Storesund J.E."/>
            <person name="Kallscheuer N."/>
            <person name="Luecker S."/>
            <person name="Lage O.M."/>
            <person name="Pohl T."/>
            <person name="Merkel B.J."/>
            <person name="Hornburger P."/>
            <person name="Mueller R.-W."/>
            <person name="Bruemmer F."/>
            <person name="Labrenz M."/>
            <person name="Spormann A.M."/>
            <person name="Op den Camp H."/>
            <person name="Overmann J."/>
            <person name="Amann R."/>
            <person name="Jetten M.S.M."/>
            <person name="Mascher T."/>
            <person name="Medema M.H."/>
            <person name="Devos D.P."/>
            <person name="Kaster A.-K."/>
            <person name="Ovreas L."/>
            <person name="Rohde M."/>
            <person name="Galperin M.Y."/>
            <person name="Jogler C."/>
        </authorList>
    </citation>
    <scope>NUCLEOTIDE SEQUENCE [LARGE SCALE GENOMIC DNA]</scope>
    <source>
        <strain evidence="8 9">ETA_A8</strain>
    </source>
</reference>
<dbReference type="PANTHER" id="PTHR43519">
    <property type="entry name" value="ATP-DEPENDENT RNA HELICASE HRPB"/>
    <property type="match status" value="1"/>
</dbReference>
<evidence type="ECO:0000256" key="1">
    <source>
        <dbReference type="ARBA" id="ARBA00022741"/>
    </source>
</evidence>
<dbReference type="Pfam" id="PF21010">
    <property type="entry name" value="HA2_C"/>
    <property type="match status" value="1"/>
</dbReference>
<keyword evidence="4" id="KW-0067">ATP-binding</keyword>
<dbReference type="EC" id="3.6.4.13" evidence="8"/>
<dbReference type="CDD" id="cd17990">
    <property type="entry name" value="DEXHc_HrpB"/>
    <property type="match status" value="1"/>
</dbReference>
<dbReference type="GO" id="GO:0016787">
    <property type="term" value="F:hydrolase activity"/>
    <property type="evidence" value="ECO:0007669"/>
    <property type="project" value="UniProtKB-KW"/>
</dbReference>
<dbReference type="InterPro" id="IPR007502">
    <property type="entry name" value="Helicase-assoc_dom"/>
</dbReference>
<gene>
    <name evidence="8" type="primary">hrpB_1</name>
    <name evidence="8" type="ORF">ETAA8_08030</name>
</gene>
<accession>A0A517Y678</accession>
<evidence type="ECO:0000259" key="6">
    <source>
        <dbReference type="PROSITE" id="PS51192"/>
    </source>
</evidence>
<keyword evidence="3 8" id="KW-0347">Helicase</keyword>
<dbReference type="InterPro" id="IPR027417">
    <property type="entry name" value="P-loop_NTPase"/>
</dbReference>
<dbReference type="InterPro" id="IPR010225">
    <property type="entry name" value="HrpB"/>
</dbReference>
<sequence length="847" mass="93776">MSLSPLPIDDCLADLLAALRASRCAVLQAPPGAGKTTRVPPAILQSGIAGDGKILVLQPRRVAARATAARIAAEQGWRLGEEVGFQVRFESRTSPRTRIELITEGILLQRLRQDPFLEGVSVVLFDEFHERSLTSDLSLAMTRQVQQSVREDLRILVMSATLSAEPIAAYLDSCPIIRSEGRLFPIDIRYSPTLDRQPLPEAVTAAVTRLPDELTGDCLVFLPGLGEIRQVSKRLQHWADERQIRLLELYGDLPGAQQDEVLQPSAVRKVILSTNVAETSLTIPGVTAVIDSGLARIARYDEATGLDKLELSPISRASANQRAGRAGRTAPGICIRLWPEAMQRLRPEFDEPELKRVDLAGAVLTILNWAEPDLHQFPWFEAPSAITLQRAIHLLERLAAVEDGQITTLGRSLAALPVHPRLGRLLIEGKQRGIAHEVATAAALLSERDLFLRANLRPGDRRTPSHRSANDLSDRIAALDAFDQHGQVDSPAGTINRSAANQVFHARDQLLRLVRSEAKRTSSAVDPDEALGRALLAAFPDRLARLREPGSRRALMVGGRGVKLADQSAVSGEELFLAIDVEASTGEANVRMAAGVERDWLSRDLLTEETTVSYDEAQQRVISQKVVRWDDLVLDARQAAYPAAEQVANVLAAAANERWEQAYPADNENLTSFVTRVRCLNQWMPDLDLPTLSEERLRSLLPELCLGCKSLADLRRGPWLQSAKALFTYQQLQQVEREAPERIGVPSGSQITIQYEVNQPPILAVRIQEIFGLMDTPRLAGNRVPVLMHLLAPNMRVAQVTADLKSFWANTYSLVRKDLRNRYPKHSWPENPYEALPQKRPQRRPPG</sequence>
<name>A0A517Y678_9BACT</name>
<dbReference type="Gene3D" id="3.40.50.300">
    <property type="entry name" value="P-loop containing nucleotide triphosphate hydrolases"/>
    <property type="match status" value="2"/>
</dbReference>
<dbReference type="RefSeq" id="WP_145085174.1">
    <property type="nucleotide sequence ID" value="NZ_CP036274.1"/>
</dbReference>
<dbReference type="Pfam" id="PF08482">
    <property type="entry name" value="HrpB_C"/>
    <property type="match status" value="1"/>
</dbReference>
<dbReference type="AlphaFoldDB" id="A0A517Y678"/>
<dbReference type="SUPFAM" id="SSF52540">
    <property type="entry name" value="P-loop containing nucleoside triphosphate hydrolases"/>
    <property type="match status" value="1"/>
</dbReference>
<dbReference type="GO" id="GO:0003724">
    <property type="term" value="F:RNA helicase activity"/>
    <property type="evidence" value="ECO:0007669"/>
    <property type="project" value="UniProtKB-EC"/>
</dbReference>
<dbReference type="InterPro" id="IPR014001">
    <property type="entry name" value="Helicase_ATP-bd"/>
</dbReference>
<feature type="domain" description="Helicase ATP-binding" evidence="6">
    <location>
        <begin position="16"/>
        <end position="180"/>
    </location>
</feature>
<dbReference type="OrthoDB" id="9808833at2"/>
<dbReference type="Pfam" id="PF00270">
    <property type="entry name" value="DEAD"/>
    <property type="match status" value="1"/>
</dbReference>
<dbReference type="Pfam" id="PF00271">
    <property type="entry name" value="Helicase_C"/>
    <property type="match status" value="1"/>
</dbReference>
<protein>
    <submittedName>
        <fullName evidence="8">ATP-dependent RNA helicase HrpB</fullName>
        <ecNumber evidence="8">3.6.4.13</ecNumber>
    </submittedName>
</protein>
<dbReference type="GO" id="GO:0005524">
    <property type="term" value="F:ATP binding"/>
    <property type="evidence" value="ECO:0007669"/>
    <property type="project" value="UniProtKB-KW"/>
</dbReference>
<evidence type="ECO:0000256" key="4">
    <source>
        <dbReference type="ARBA" id="ARBA00022840"/>
    </source>
</evidence>
<dbReference type="SMART" id="SM00487">
    <property type="entry name" value="DEXDc"/>
    <property type="match status" value="1"/>
</dbReference>
<keyword evidence="9" id="KW-1185">Reference proteome</keyword>
<dbReference type="EMBL" id="CP036274">
    <property type="protein sequence ID" value="QDU25733.1"/>
    <property type="molecule type" value="Genomic_DNA"/>
</dbReference>
<dbReference type="FunFam" id="3.40.50.300:FF:002125">
    <property type="entry name" value="ATP-dependent helicase HrpB"/>
    <property type="match status" value="1"/>
</dbReference>
<dbReference type="PROSITE" id="PS51192">
    <property type="entry name" value="HELICASE_ATP_BIND_1"/>
    <property type="match status" value="1"/>
</dbReference>
<dbReference type="KEGG" id="aagg:ETAA8_08030"/>
<evidence type="ECO:0000313" key="9">
    <source>
        <dbReference type="Proteomes" id="UP000315017"/>
    </source>
</evidence>
<organism evidence="8 9">
    <name type="scientific">Anatilimnocola aggregata</name>
    <dbReference type="NCBI Taxonomy" id="2528021"/>
    <lineage>
        <taxon>Bacteria</taxon>
        <taxon>Pseudomonadati</taxon>
        <taxon>Planctomycetota</taxon>
        <taxon>Planctomycetia</taxon>
        <taxon>Pirellulales</taxon>
        <taxon>Pirellulaceae</taxon>
        <taxon>Anatilimnocola</taxon>
    </lineage>
</organism>
<evidence type="ECO:0000256" key="3">
    <source>
        <dbReference type="ARBA" id="ARBA00022806"/>
    </source>
</evidence>
<dbReference type="InterPro" id="IPR001650">
    <property type="entry name" value="Helicase_C-like"/>
</dbReference>
<dbReference type="SMART" id="SM00490">
    <property type="entry name" value="HELICc"/>
    <property type="match status" value="1"/>
</dbReference>
<dbReference type="GO" id="GO:0003676">
    <property type="term" value="F:nucleic acid binding"/>
    <property type="evidence" value="ECO:0007669"/>
    <property type="project" value="InterPro"/>
</dbReference>
<keyword evidence="1" id="KW-0547">Nucleotide-binding</keyword>
<dbReference type="NCBIfam" id="TIGR01970">
    <property type="entry name" value="DEAH_box_HrpB"/>
    <property type="match status" value="1"/>
</dbReference>
<dbReference type="SMART" id="SM00847">
    <property type="entry name" value="HA2"/>
    <property type="match status" value="1"/>
</dbReference>
<evidence type="ECO:0000259" key="7">
    <source>
        <dbReference type="PROSITE" id="PS51194"/>
    </source>
</evidence>
<dbReference type="PROSITE" id="PS51194">
    <property type="entry name" value="HELICASE_CTER"/>
    <property type="match status" value="1"/>
</dbReference>
<dbReference type="Proteomes" id="UP000315017">
    <property type="component" value="Chromosome"/>
</dbReference>
<dbReference type="CDD" id="cd18791">
    <property type="entry name" value="SF2_C_RHA"/>
    <property type="match status" value="1"/>
</dbReference>
<feature type="region of interest" description="Disordered" evidence="5">
    <location>
        <begin position="826"/>
        <end position="847"/>
    </location>
</feature>
<dbReference type="InterPro" id="IPR049614">
    <property type="entry name" value="HrpB_DEXH"/>
</dbReference>
<evidence type="ECO:0000256" key="5">
    <source>
        <dbReference type="SAM" id="MobiDB-lite"/>
    </source>
</evidence>
<proteinExistence type="predicted"/>
<dbReference type="PIRSF" id="PIRSF005496">
    <property type="entry name" value="ATP_hel_hrpB"/>
    <property type="match status" value="1"/>
</dbReference>
<dbReference type="InterPro" id="IPR011545">
    <property type="entry name" value="DEAD/DEAH_box_helicase_dom"/>
</dbReference>
<keyword evidence="2 8" id="KW-0378">Hydrolase</keyword>
<evidence type="ECO:0000256" key="2">
    <source>
        <dbReference type="ARBA" id="ARBA00022801"/>
    </source>
</evidence>
<evidence type="ECO:0000313" key="8">
    <source>
        <dbReference type="EMBL" id="QDU25733.1"/>
    </source>
</evidence>
<feature type="domain" description="Helicase C-terminal" evidence="7">
    <location>
        <begin position="202"/>
        <end position="370"/>
    </location>
</feature>
<dbReference type="Gene3D" id="1.20.120.1080">
    <property type="match status" value="1"/>
</dbReference>
<dbReference type="InterPro" id="IPR013689">
    <property type="entry name" value="RNA_helicase_ATP-dep_HrpB_C"/>
</dbReference>